<dbReference type="Proteomes" id="UP000323521">
    <property type="component" value="Chromosome"/>
</dbReference>
<feature type="transmembrane region" description="Helical" evidence="6">
    <location>
        <begin position="30"/>
        <end position="48"/>
    </location>
</feature>
<dbReference type="OrthoDB" id="8585740at2"/>
<dbReference type="Pfam" id="PF02361">
    <property type="entry name" value="CbiQ"/>
    <property type="match status" value="1"/>
</dbReference>
<feature type="transmembrane region" description="Helical" evidence="6">
    <location>
        <begin position="54"/>
        <end position="72"/>
    </location>
</feature>
<feature type="transmembrane region" description="Helical" evidence="6">
    <location>
        <begin position="116"/>
        <end position="139"/>
    </location>
</feature>
<evidence type="ECO:0000256" key="2">
    <source>
        <dbReference type="ARBA" id="ARBA00022475"/>
    </source>
</evidence>
<reference evidence="7 8" key="1">
    <citation type="submission" date="2016-10" db="EMBL/GenBank/DDBJ databases">
        <title>Complete Genome Sequence of Peptococcaceae strain DCMF.</title>
        <authorList>
            <person name="Edwards R.J."/>
            <person name="Holland S.I."/>
            <person name="Deshpande N.P."/>
            <person name="Wong Y.K."/>
            <person name="Ertan H."/>
            <person name="Manefield M."/>
            <person name="Russell T.L."/>
            <person name="Lee M.J."/>
        </authorList>
    </citation>
    <scope>NUCLEOTIDE SEQUENCE [LARGE SCALE GENOMIC DNA]</scope>
    <source>
        <strain evidence="7 8">DCMF</strain>
    </source>
</reference>
<dbReference type="InterPro" id="IPR051611">
    <property type="entry name" value="ECF_transporter_component"/>
</dbReference>
<proteinExistence type="predicted"/>
<dbReference type="KEGG" id="fwa:DCMF_15605"/>
<evidence type="ECO:0000256" key="5">
    <source>
        <dbReference type="ARBA" id="ARBA00023136"/>
    </source>
</evidence>
<keyword evidence="8" id="KW-1185">Reference proteome</keyword>
<dbReference type="InterPro" id="IPR003339">
    <property type="entry name" value="ABC/ECF_trnsptr_transmembrane"/>
</dbReference>
<evidence type="ECO:0000313" key="7">
    <source>
        <dbReference type="EMBL" id="ATW26010.1"/>
    </source>
</evidence>
<organism evidence="7 8">
    <name type="scientific">Formimonas warabiya</name>
    <dbReference type="NCBI Taxonomy" id="1761012"/>
    <lineage>
        <taxon>Bacteria</taxon>
        <taxon>Bacillati</taxon>
        <taxon>Bacillota</taxon>
        <taxon>Clostridia</taxon>
        <taxon>Eubacteriales</taxon>
        <taxon>Peptococcaceae</taxon>
        <taxon>Candidatus Formimonas</taxon>
    </lineage>
</organism>
<evidence type="ECO:0000256" key="3">
    <source>
        <dbReference type="ARBA" id="ARBA00022692"/>
    </source>
</evidence>
<keyword evidence="5 6" id="KW-0472">Membrane</keyword>
<evidence type="ECO:0000256" key="1">
    <source>
        <dbReference type="ARBA" id="ARBA00004651"/>
    </source>
</evidence>
<keyword evidence="3 6" id="KW-0812">Transmembrane</keyword>
<accession>A0A3G1KUA1</accession>
<evidence type="ECO:0000256" key="4">
    <source>
        <dbReference type="ARBA" id="ARBA00022989"/>
    </source>
</evidence>
<dbReference type="InterPro" id="IPR012809">
    <property type="entry name" value="ECF_CbiQ"/>
</dbReference>
<sequence length="270" mass="30216">MANFASSWNSLRLFDELSAKQTMIHGLHPLAKFLTTLVFIIAIVSFHKYQVVELLPFALYLIVVMVLGDLPPGPIFKRMLISLPFAFGVGIFNPIFDHTPVMVLGSTVLTGGWVSFLSIILRFCFTVLGALLLIATSGIGGVASAMLRLKLPKIFVVQLLFMYRYLSVMLEETARVLRANALRSLRDKGVHFKVWGSLLGQLLLRTIDRAQRIYQAMLCRGFTGEFPVLKTNRISGKDILYVCGWSGYFILARLYNIPEFMGSLFLGGIK</sequence>
<dbReference type="GO" id="GO:0006824">
    <property type="term" value="P:cobalt ion transport"/>
    <property type="evidence" value="ECO:0007669"/>
    <property type="project" value="InterPro"/>
</dbReference>
<dbReference type="AlphaFoldDB" id="A0A3G1KUA1"/>
<name>A0A3G1KUA1_FORW1</name>
<dbReference type="EMBL" id="CP017634">
    <property type="protein sequence ID" value="ATW26010.1"/>
    <property type="molecule type" value="Genomic_DNA"/>
</dbReference>
<keyword evidence="2" id="KW-1003">Cell membrane</keyword>
<evidence type="ECO:0000256" key="6">
    <source>
        <dbReference type="SAM" id="Phobius"/>
    </source>
</evidence>
<comment type="subcellular location">
    <subcellularLocation>
        <location evidence="1">Cell membrane</location>
        <topology evidence="1">Multi-pass membrane protein</topology>
    </subcellularLocation>
</comment>
<protein>
    <submittedName>
        <fullName evidence="7">Cobalt ECF transporter T component CbiQ</fullName>
    </submittedName>
</protein>
<dbReference type="NCBIfam" id="TIGR02454">
    <property type="entry name" value="ECF_T_CbiQ"/>
    <property type="match status" value="1"/>
</dbReference>
<dbReference type="PANTHER" id="PTHR34857:SF2">
    <property type="entry name" value="SLL0384 PROTEIN"/>
    <property type="match status" value="1"/>
</dbReference>
<gene>
    <name evidence="7" type="ORF">DCMF_15605</name>
</gene>
<dbReference type="GO" id="GO:0043190">
    <property type="term" value="C:ATP-binding cassette (ABC) transporter complex"/>
    <property type="evidence" value="ECO:0007669"/>
    <property type="project" value="InterPro"/>
</dbReference>
<dbReference type="PANTHER" id="PTHR34857">
    <property type="entry name" value="SLL0384 PROTEIN"/>
    <property type="match status" value="1"/>
</dbReference>
<dbReference type="CDD" id="cd16914">
    <property type="entry name" value="EcfT"/>
    <property type="match status" value="1"/>
</dbReference>
<evidence type="ECO:0000313" key="8">
    <source>
        <dbReference type="Proteomes" id="UP000323521"/>
    </source>
</evidence>
<keyword evidence="4 6" id="KW-1133">Transmembrane helix</keyword>
<dbReference type="RefSeq" id="WP_148135278.1">
    <property type="nucleotide sequence ID" value="NZ_CP017634.1"/>
</dbReference>